<dbReference type="STRING" id="1789224.BFG52_15620"/>
<name>A0A1B2M380_9GAMM</name>
<dbReference type="AlphaFoldDB" id="A0A1B2M380"/>
<accession>A0A1B2M380</accession>
<dbReference type="InterPro" id="IPR012338">
    <property type="entry name" value="Beta-lactam/transpept-like"/>
</dbReference>
<gene>
    <name evidence="2" type="ORF">BFG52_15620</name>
</gene>
<dbReference type="Proteomes" id="UP000093391">
    <property type="component" value="Chromosome"/>
</dbReference>
<dbReference type="InterPro" id="IPR050789">
    <property type="entry name" value="Diverse_Enzym_Activities"/>
</dbReference>
<organism evidence="2 3">
    <name type="scientific">Acinetobacter larvae</name>
    <dbReference type="NCBI Taxonomy" id="1789224"/>
    <lineage>
        <taxon>Bacteria</taxon>
        <taxon>Pseudomonadati</taxon>
        <taxon>Pseudomonadota</taxon>
        <taxon>Gammaproteobacteria</taxon>
        <taxon>Moraxellales</taxon>
        <taxon>Moraxellaceae</taxon>
        <taxon>Acinetobacter</taxon>
    </lineage>
</organism>
<dbReference type="KEGG" id="ala:BFG52_15620"/>
<dbReference type="SUPFAM" id="SSF56601">
    <property type="entry name" value="beta-lactamase/transpeptidase-like"/>
    <property type="match status" value="1"/>
</dbReference>
<dbReference type="Gene3D" id="3.40.710.10">
    <property type="entry name" value="DD-peptidase/beta-lactamase superfamily"/>
    <property type="match status" value="1"/>
</dbReference>
<dbReference type="Pfam" id="PF00144">
    <property type="entry name" value="Beta-lactamase"/>
    <property type="match status" value="1"/>
</dbReference>
<reference evidence="2 3" key="1">
    <citation type="submission" date="2016-08" db="EMBL/GenBank/DDBJ databases">
        <authorList>
            <person name="Seilhamer J.J."/>
        </authorList>
    </citation>
    <scope>NUCLEOTIDE SEQUENCE [LARGE SCALE GENOMIC DNA]</scope>
    <source>
        <strain evidence="2 3">BRTC-1</strain>
    </source>
</reference>
<evidence type="ECO:0000313" key="3">
    <source>
        <dbReference type="Proteomes" id="UP000093391"/>
    </source>
</evidence>
<keyword evidence="3" id="KW-1185">Reference proteome</keyword>
<dbReference type="PANTHER" id="PTHR43283:SF3">
    <property type="entry name" value="BETA-LACTAMASE FAMILY PROTEIN (AFU_ORTHOLOGUE AFUA_5G07500)"/>
    <property type="match status" value="1"/>
</dbReference>
<sequence>MTSTASPALEPVQNVIQAAIDNHQLVGATVIAAQHGKIIHRTASGLADREQSIAMTTDTMFRLASVSKVIVSTAALVLIAENKLGLDEFIHHQLPMFQPKLANGKFVPITVRQLLSHTAGLGYRFKAIGVMQ</sequence>
<dbReference type="PANTHER" id="PTHR43283">
    <property type="entry name" value="BETA-LACTAMASE-RELATED"/>
    <property type="match status" value="1"/>
</dbReference>
<evidence type="ECO:0000259" key="1">
    <source>
        <dbReference type="Pfam" id="PF00144"/>
    </source>
</evidence>
<evidence type="ECO:0000313" key="2">
    <source>
        <dbReference type="EMBL" id="AOA59634.1"/>
    </source>
</evidence>
<dbReference type="InterPro" id="IPR001466">
    <property type="entry name" value="Beta-lactam-related"/>
</dbReference>
<proteinExistence type="predicted"/>
<protein>
    <recommendedName>
        <fullName evidence="1">Beta-lactamase-related domain-containing protein</fullName>
    </recommendedName>
</protein>
<feature type="domain" description="Beta-lactamase-related" evidence="1">
    <location>
        <begin position="12"/>
        <end position="124"/>
    </location>
</feature>
<dbReference type="RefSeq" id="WP_067558342.1">
    <property type="nucleotide sequence ID" value="NZ_CP016895.1"/>
</dbReference>
<dbReference type="EMBL" id="CP016895">
    <property type="protein sequence ID" value="AOA59634.1"/>
    <property type="molecule type" value="Genomic_DNA"/>
</dbReference>